<evidence type="ECO:0000256" key="1">
    <source>
        <dbReference type="ARBA" id="ARBA00022801"/>
    </source>
</evidence>
<evidence type="ECO:0000313" key="6">
    <source>
        <dbReference type="Proteomes" id="UP001626550"/>
    </source>
</evidence>
<feature type="domain" description="Sphingomyelin phosphodiesterase C-terminal" evidence="4">
    <location>
        <begin position="173"/>
        <end position="314"/>
    </location>
</feature>
<dbReference type="AlphaFoldDB" id="A0ABD2PRI1"/>
<proteinExistence type="predicted"/>
<protein>
    <submittedName>
        <fullName evidence="5">Acid sphingomyelinase-like phosphodiesterase 3b</fullName>
    </submittedName>
</protein>
<accession>A0ABD2PRI1</accession>
<dbReference type="Proteomes" id="UP001626550">
    <property type="component" value="Unassembled WGS sequence"/>
</dbReference>
<dbReference type="InterPro" id="IPR045473">
    <property type="entry name" value="ASM_C"/>
</dbReference>
<keyword evidence="3" id="KW-0812">Transmembrane</keyword>
<reference evidence="5 6" key="1">
    <citation type="submission" date="2024-11" db="EMBL/GenBank/DDBJ databases">
        <title>Adaptive evolution of stress response genes in parasites aligns with host niche diversity.</title>
        <authorList>
            <person name="Hahn C."/>
            <person name="Resl P."/>
        </authorList>
    </citation>
    <scope>NUCLEOTIDE SEQUENCE [LARGE SCALE GENOMIC DNA]</scope>
    <source>
        <strain evidence="5">EGGRZ-B1_66</strain>
        <tissue evidence="5">Body</tissue>
    </source>
</reference>
<organism evidence="5 6">
    <name type="scientific">Cichlidogyrus casuarinus</name>
    <dbReference type="NCBI Taxonomy" id="1844966"/>
    <lineage>
        <taxon>Eukaryota</taxon>
        <taxon>Metazoa</taxon>
        <taxon>Spiralia</taxon>
        <taxon>Lophotrochozoa</taxon>
        <taxon>Platyhelminthes</taxon>
        <taxon>Monogenea</taxon>
        <taxon>Monopisthocotylea</taxon>
        <taxon>Dactylogyridea</taxon>
        <taxon>Ancyrocephalidae</taxon>
        <taxon>Cichlidogyrus</taxon>
    </lineage>
</organism>
<keyword evidence="2" id="KW-0325">Glycoprotein</keyword>
<dbReference type="EMBL" id="JBJKFK010003248">
    <property type="protein sequence ID" value="KAL3310094.1"/>
    <property type="molecule type" value="Genomic_DNA"/>
</dbReference>
<dbReference type="PANTHER" id="PTHR10340">
    <property type="entry name" value="SPHINGOMYELIN PHOSPHODIESTERASE"/>
    <property type="match status" value="1"/>
</dbReference>
<keyword evidence="3" id="KW-0472">Membrane</keyword>
<name>A0ABD2PRI1_9PLAT</name>
<comment type="caution">
    <text evidence="5">The sequence shown here is derived from an EMBL/GenBank/DDBJ whole genome shotgun (WGS) entry which is preliminary data.</text>
</comment>
<evidence type="ECO:0000259" key="4">
    <source>
        <dbReference type="Pfam" id="PF19272"/>
    </source>
</evidence>
<dbReference type="SUPFAM" id="SSF56300">
    <property type="entry name" value="Metallo-dependent phosphatases"/>
    <property type="match status" value="1"/>
</dbReference>
<evidence type="ECO:0000256" key="2">
    <source>
        <dbReference type="ARBA" id="ARBA00023180"/>
    </source>
</evidence>
<feature type="transmembrane region" description="Helical" evidence="3">
    <location>
        <begin position="325"/>
        <end position="348"/>
    </location>
</feature>
<dbReference type="Pfam" id="PF19272">
    <property type="entry name" value="ASMase_C"/>
    <property type="match status" value="1"/>
</dbReference>
<evidence type="ECO:0000256" key="3">
    <source>
        <dbReference type="SAM" id="Phobius"/>
    </source>
</evidence>
<keyword evidence="6" id="KW-1185">Reference proteome</keyword>
<keyword evidence="1" id="KW-0378">Hydrolase</keyword>
<gene>
    <name evidence="5" type="primary">SMPDL3B_3</name>
    <name evidence="5" type="ORF">Ciccas_011346</name>
</gene>
<feature type="non-terminal residue" evidence="5">
    <location>
        <position position="380"/>
    </location>
</feature>
<sequence>MGNHDFVPMDRMNVSYQDASRKEWCSFLATIWAHWSVNSSPVPPPQPFSDSCFTSLLVRDKLLVLNINGMVWYAANSDAKPSLLPEQYDPLGQLRWINDSLIYARKNGLKVIFASHFPLGAPEWNPRAFTHLYPEANKKLLKLLQDYHDVLTTSLVAHEHTDSFRIILDSQGRPVGSMFLAPSVTPFRMQDIGAFNPRVRLFSYSRNSGQILDYKQFVMDLSVKNPTWSVDYQFRDAYFMDDVSPQSLHKLLQTFIEEDNPKNLWSAYWKRELGGKRHESEWAECLTARSKCRCVHTCPMLHLDLELLDECLARCNELSPDGGHISVPIIIGVIIGFLVVLVGIVILVNHQLCRRRGGSNALTVMTNNMLQKMHPSDYPN</sequence>
<evidence type="ECO:0000313" key="5">
    <source>
        <dbReference type="EMBL" id="KAL3310094.1"/>
    </source>
</evidence>
<dbReference type="PANTHER" id="PTHR10340:SF57">
    <property type="entry name" value="METALLOPHOS DOMAIN-CONTAINING PROTEIN"/>
    <property type="match status" value="1"/>
</dbReference>
<dbReference type="GO" id="GO:0016787">
    <property type="term" value="F:hydrolase activity"/>
    <property type="evidence" value="ECO:0007669"/>
    <property type="project" value="UniProtKB-KW"/>
</dbReference>
<dbReference type="InterPro" id="IPR029052">
    <property type="entry name" value="Metallo-depent_PP-like"/>
</dbReference>
<keyword evidence="3" id="KW-1133">Transmembrane helix</keyword>